<feature type="domain" description="SH3b" evidence="3">
    <location>
        <begin position="325"/>
        <end position="375"/>
    </location>
</feature>
<dbReference type="InterPro" id="IPR011055">
    <property type="entry name" value="Dup_hybrid_motif"/>
</dbReference>
<organism evidence="4 5">
    <name type="scientific">Autumnicola musiva</name>
    <dbReference type="NCBI Taxonomy" id="3075589"/>
    <lineage>
        <taxon>Bacteria</taxon>
        <taxon>Pseudomonadati</taxon>
        <taxon>Bacteroidota</taxon>
        <taxon>Flavobacteriia</taxon>
        <taxon>Flavobacteriales</taxon>
        <taxon>Flavobacteriaceae</taxon>
        <taxon>Autumnicola</taxon>
    </lineage>
</organism>
<keyword evidence="5" id="KW-1185">Reference proteome</keyword>
<dbReference type="PROSITE" id="PS51257">
    <property type="entry name" value="PROKAR_LIPOPROTEIN"/>
    <property type="match status" value="1"/>
</dbReference>
<protein>
    <submittedName>
        <fullName evidence="4">M23 family metallopeptidase</fullName>
    </submittedName>
</protein>
<gene>
    <name evidence="4" type="ORF">RM539_14225</name>
</gene>
<dbReference type="EMBL" id="JAVRHK010000011">
    <property type="protein sequence ID" value="MDT0677740.1"/>
    <property type="molecule type" value="Genomic_DNA"/>
</dbReference>
<name>A0ABU3D885_9FLAO</name>
<sequence>MQYLKVLSILVALLVTISCSQLNKASDYITNPSAKVIYKRDFNVSDSLFRLWENQVELALQDSVQVEVPYQEKGLFLPRTFPVYSYEVDLAPGELFKLKIKTDSLKELVFIDMYRETGDSINRYKKVESASFGEKTFNFEAESEGKYKVVLQPAIEAHSAFLLKMTKAPVYTFPVASGRNESIQSFWGDQRDGGARNHEGIDIFANRGTPVLAATSGRITYTGEKGLGGKQVWLRDSRRGQSLYYAHLDSINPLPGSVKAGDTLGFVGNTGNARTTPPHLHFGIYRNFEGAINPLKYVFQPKNIESEEELTSAIPHKILTTAVRANLRNKPTTSNSRIIGSSKASDTLNILGKSNDWYHVRTPQKKASFIHQSLVTPI</sequence>
<keyword evidence="1" id="KW-0732">Signal</keyword>
<dbReference type="Gene3D" id="2.30.30.40">
    <property type="entry name" value="SH3 Domains"/>
    <property type="match status" value="1"/>
</dbReference>
<evidence type="ECO:0000259" key="3">
    <source>
        <dbReference type="Pfam" id="PF08239"/>
    </source>
</evidence>
<dbReference type="PANTHER" id="PTHR21666:SF268">
    <property type="entry name" value="PEPTIDASE M23 DOMAIN-CONTAINING PROTEIN"/>
    <property type="match status" value="1"/>
</dbReference>
<dbReference type="CDD" id="cd12797">
    <property type="entry name" value="M23_peptidase"/>
    <property type="match status" value="1"/>
</dbReference>
<evidence type="ECO:0000256" key="1">
    <source>
        <dbReference type="SAM" id="SignalP"/>
    </source>
</evidence>
<dbReference type="Gene3D" id="2.70.70.10">
    <property type="entry name" value="Glucose Permease (Domain IIA)"/>
    <property type="match status" value="1"/>
</dbReference>
<evidence type="ECO:0000313" key="4">
    <source>
        <dbReference type="EMBL" id="MDT0677740.1"/>
    </source>
</evidence>
<dbReference type="InterPro" id="IPR016047">
    <property type="entry name" value="M23ase_b-sheet_dom"/>
</dbReference>
<dbReference type="InterPro" id="IPR050570">
    <property type="entry name" value="Cell_wall_metabolism_enzyme"/>
</dbReference>
<dbReference type="InterPro" id="IPR003646">
    <property type="entry name" value="SH3-like_bac-type"/>
</dbReference>
<comment type="caution">
    <text evidence="4">The sequence shown here is derived from an EMBL/GenBank/DDBJ whole genome shotgun (WGS) entry which is preliminary data.</text>
</comment>
<feature type="signal peptide" evidence="1">
    <location>
        <begin position="1"/>
        <end position="25"/>
    </location>
</feature>
<proteinExistence type="predicted"/>
<evidence type="ECO:0000313" key="5">
    <source>
        <dbReference type="Proteomes" id="UP001262582"/>
    </source>
</evidence>
<feature type="chain" id="PRO_5045882542" evidence="1">
    <location>
        <begin position="26"/>
        <end position="378"/>
    </location>
</feature>
<accession>A0ABU3D885</accession>
<dbReference type="PANTHER" id="PTHR21666">
    <property type="entry name" value="PEPTIDASE-RELATED"/>
    <property type="match status" value="1"/>
</dbReference>
<dbReference type="RefSeq" id="WP_311504082.1">
    <property type="nucleotide sequence ID" value="NZ_JAVRHK010000011.1"/>
</dbReference>
<dbReference type="SUPFAM" id="SSF51261">
    <property type="entry name" value="Duplicated hybrid motif"/>
    <property type="match status" value="1"/>
</dbReference>
<evidence type="ECO:0000259" key="2">
    <source>
        <dbReference type="Pfam" id="PF01551"/>
    </source>
</evidence>
<dbReference type="Proteomes" id="UP001262582">
    <property type="component" value="Unassembled WGS sequence"/>
</dbReference>
<reference evidence="4 5" key="1">
    <citation type="submission" date="2023-09" db="EMBL/GenBank/DDBJ databases">
        <authorList>
            <person name="Rey-Velasco X."/>
        </authorList>
    </citation>
    <scope>NUCLEOTIDE SEQUENCE [LARGE SCALE GENOMIC DNA]</scope>
    <source>
        <strain evidence="4 5">F117</strain>
    </source>
</reference>
<dbReference type="Pfam" id="PF01551">
    <property type="entry name" value="Peptidase_M23"/>
    <property type="match status" value="1"/>
</dbReference>
<feature type="domain" description="M23ase beta-sheet core" evidence="2">
    <location>
        <begin position="197"/>
        <end position="293"/>
    </location>
</feature>
<dbReference type="Pfam" id="PF08239">
    <property type="entry name" value="SH3_3"/>
    <property type="match status" value="1"/>
</dbReference>